<keyword evidence="2" id="KW-0472">Membrane</keyword>
<dbReference type="RefSeq" id="WP_007272821.1">
    <property type="nucleotide sequence ID" value="NZ_AOCK01000012.1"/>
</dbReference>
<dbReference type="AlphaFoldDB" id="M7MQ33"/>
<organism evidence="3 4">
    <name type="scientific">Paeniglutamicibacter gangotriensis Lz1y</name>
    <dbReference type="NCBI Taxonomy" id="1276920"/>
    <lineage>
        <taxon>Bacteria</taxon>
        <taxon>Bacillati</taxon>
        <taxon>Actinomycetota</taxon>
        <taxon>Actinomycetes</taxon>
        <taxon>Micrococcales</taxon>
        <taxon>Micrococcaceae</taxon>
        <taxon>Paeniglutamicibacter</taxon>
    </lineage>
</organism>
<protein>
    <submittedName>
        <fullName evidence="3">Uncharacterized protein</fullName>
    </submittedName>
</protein>
<accession>M7MQ33</accession>
<keyword evidence="4" id="KW-1185">Reference proteome</keyword>
<feature type="region of interest" description="Disordered" evidence="1">
    <location>
        <begin position="52"/>
        <end position="73"/>
    </location>
</feature>
<dbReference type="EMBL" id="AOCK01000012">
    <property type="protein sequence ID" value="EMQ97146.1"/>
    <property type="molecule type" value="Genomic_DNA"/>
</dbReference>
<keyword evidence="2" id="KW-0812">Transmembrane</keyword>
<evidence type="ECO:0000256" key="1">
    <source>
        <dbReference type="SAM" id="MobiDB-lite"/>
    </source>
</evidence>
<sequence>MFTQSLNAAILAAESTGGMSTQTQALLVGGGIFLAFMVMLLVTMSYSNVGRRHQIKPEPEDVHRTHANKHGHQ</sequence>
<dbReference type="STRING" id="1276920.ADIAG_03668"/>
<comment type="caution">
    <text evidence="3">The sequence shown here is derived from an EMBL/GenBank/DDBJ whole genome shotgun (WGS) entry which is preliminary data.</text>
</comment>
<gene>
    <name evidence="3" type="ORF">ADIAG_03668</name>
</gene>
<proteinExistence type="predicted"/>
<feature type="compositionally biased region" description="Basic and acidic residues" evidence="1">
    <location>
        <begin position="55"/>
        <end position="64"/>
    </location>
</feature>
<evidence type="ECO:0000313" key="3">
    <source>
        <dbReference type="EMBL" id="EMQ97146.1"/>
    </source>
</evidence>
<evidence type="ECO:0000313" key="4">
    <source>
        <dbReference type="Proteomes" id="UP000012015"/>
    </source>
</evidence>
<dbReference type="PATRIC" id="fig|1276920.7.peg.3666"/>
<reference evidence="3 4" key="1">
    <citation type="journal article" date="2013" name="Genome Announc.">
        <title>Draft Genome Sequence of Arthrobacter gangotriensis Strain Lz1yT, Isolated from a Penguin Rookery Soil Sample Collected in Antarctica, near the Indian Station Dakshin Gangotri.</title>
        <authorList>
            <person name="Shivaji S."/>
            <person name="Ara S."/>
            <person name="Bandi S."/>
            <person name="Singh A."/>
            <person name="Kumar Pinnaka A."/>
        </authorList>
    </citation>
    <scope>NUCLEOTIDE SEQUENCE [LARGE SCALE GENOMIC DNA]</scope>
    <source>
        <strain evidence="3 4">Lz1y</strain>
    </source>
</reference>
<name>M7MQ33_9MICC</name>
<dbReference type="Proteomes" id="UP000012015">
    <property type="component" value="Unassembled WGS sequence"/>
</dbReference>
<keyword evidence="2" id="KW-1133">Transmembrane helix</keyword>
<evidence type="ECO:0000256" key="2">
    <source>
        <dbReference type="SAM" id="Phobius"/>
    </source>
</evidence>
<feature type="transmembrane region" description="Helical" evidence="2">
    <location>
        <begin position="25"/>
        <end position="46"/>
    </location>
</feature>